<dbReference type="Proteomes" id="UP000053237">
    <property type="component" value="Unassembled WGS sequence"/>
</dbReference>
<evidence type="ECO:0000313" key="1">
    <source>
        <dbReference type="EMBL" id="CCI41548.1"/>
    </source>
</evidence>
<dbReference type="AlphaFoldDB" id="A0A024G4S2"/>
<gene>
    <name evidence="1" type="ORF">BN9_023320</name>
</gene>
<evidence type="ECO:0000313" key="2">
    <source>
        <dbReference type="Proteomes" id="UP000053237"/>
    </source>
</evidence>
<reference evidence="1 2" key="1">
    <citation type="submission" date="2012-05" db="EMBL/GenBank/DDBJ databases">
        <title>Recombination and specialization in a pathogen metapopulation.</title>
        <authorList>
            <person name="Gardiner A."/>
            <person name="Kemen E."/>
            <person name="Schultz-Larsen T."/>
            <person name="MacLean D."/>
            <person name="Van Oosterhout C."/>
            <person name="Jones J.D.G."/>
        </authorList>
    </citation>
    <scope>NUCLEOTIDE SEQUENCE [LARGE SCALE GENOMIC DNA]</scope>
    <source>
        <strain evidence="1 2">Ac Nc2</strain>
    </source>
</reference>
<accession>A0A024G4S2</accession>
<organism evidence="1 2">
    <name type="scientific">Albugo candida</name>
    <dbReference type="NCBI Taxonomy" id="65357"/>
    <lineage>
        <taxon>Eukaryota</taxon>
        <taxon>Sar</taxon>
        <taxon>Stramenopiles</taxon>
        <taxon>Oomycota</taxon>
        <taxon>Peronosporomycetes</taxon>
        <taxon>Albuginales</taxon>
        <taxon>Albuginaceae</taxon>
        <taxon>Albugo</taxon>
    </lineage>
</organism>
<sequence length="122" mass="13982">MSCFERRYLFPLPLLPRHISRHGIANEWMEHLNRVATTIDTCDDTVASGRHPISSNGYIQSHFTIFRLRQSISSLTASLGVYAPEHIRTSLTSSIVLRKTLNKYRYASKQLRCFPSPFARTA</sequence>
<name>A0A024G4S2_9STRA</name>
<keyword evidence="2" id="KW-1185">Reference proteome</keyword>
<dbReference type="EMBL" id="CAIX01000021">
    <property type="protein sequence ID" value="CCI41548.1"/>
    <property type="molecule type" value="Genomic_DNA"/>
</dbReference>
<proteinExistence type="predicted"/>
<dbReference type="InParanoid" id="A0A024G4S2"/>
<protein>
    <submittedName>
        <fullName evidence="1">Uncharacterized protein</fullName>
    </submittedName>
</protein>
<comment type="caution">
    <text evidence="1">The sequence shown here is derived from an EMBL/GenBank/DDBJ whole genome shotgun (WGS) entry which is preliminary data.</text>
</comment>